<dbReference type="Gene3D" id="1.10.510.10">
    <property type="entry name" value="Transferase(Phosphotransferase) domain 1"/>
    <property type="match status" value="1"/>
</dbReference>
<dbReference type="GO" id="GO:0005524">
    <property type="term" value="F:ATP binding"/>
    <property type="evidence" value="ECO:0007669"/>
    <property type="project" value="InterPro"/>
</dbReference>
<dbReference type="InterPro" id="IPR000719">
    <property type="entry name" value="Prot_kinase_dom"/>
</dbReference>
<feature type="domain" description="Protein kinase" evidence="1">
    <location>
        <begin position="1"/>
        <end position="242"/>
    </location>
</feature>
<evidence type="ECO:0000313" key="3">
    <source>
        <dbReference type="Proteomes" id="UP000626092"/>
    </source>
</evidence>
<gene>
    <name evidence="2" type="ORF">RHSIM_Rhsim01G0068300</name>
</gene>
<dbReference type="AlphaFoldDB" id="A0A834LTY0"/>
<dbReference type="PROSITE" id="PS50011">
    <property type="entry name" value="PROTEIN_KINASE_DOM"/>
    <property type="match status" value="1"/>
</dbReference>
<evidence type="ECO:0000313" key="2">
    <source>
        <dbReference type="EMBL" id="KAF7152320.1"/>
    </source>
</evidence>
<name>A0A834LTY0_RHOSS</name>
<dbReference type="SUPFAM" id="SSF56112">
    <property type="entry name" value="Protein kinase-like (PK-like)"/>
    <property type="match status" value="1"/>
</dbReference>
<dbReference type="OrthoDB" id="1752316at2759"/>
<reference evidence="2" key="1">
    <citation type="submission" date="2019-11" db="EMBL/GenBank/DDBJ databases">
        <authorList>
            <person name="Liu Y."/>
            <person name="Hou J."/>
            <person name="Li T.-Q."/>
            <person name="Guan C.-H."/>
            <person name="Wu X."/>
            <person name="Wu H.-Z."/>
            <person name="Ling F."/>
            <person name="Zhang R."/>
            <person name="Shi X.-G."/>
            <person name="Ren J.-P."/>
            <person name="Chen E.-F."/>
            <person name="Sun J.-M."/>
        </authorList>
    </citation>
    <scope>NUCLEOTIDE SEQUENCE</scope>
    <source>
        <strain evidence="2">Adult_tree_wgs_1</strain>
        <tissue evidence="2">Leaves</tissue>
    </source>
</reference>
<organism evidence="2 3">
    <name type="scientific">Rhododendron simsii</name>
    <name type="common">Sims's rhododendron</name>
    <dbReference type="NCBI Taxonomy" id="118357"/>
    <lineage>
        <taxon>Eukaryota</taxon>
        <taxon>Viridiplantae</taxon>
        <taxon>Streptophyta</taxon>
        <taxon>Embryophyta</taxon>
        <taxon>Tracheophyta</taxon>
        <taxon>Spermatophyta</taxon>
        <taxon>Magnoliopsida</taxon>
        <taxon>eudicotyledons</taxon>
        <taxon>Gunneridae</taxon>
        <taxon>Pentapetalae</taxon>
        <taxon>asterids</taxon>
        <taxon>Ericales</taxon>
        <taxon>Ericaceae</taxon>
        <taxon>Ericoideae</taxon>
        <taxon>Rhodoreae</taxon>
        <taxon>Rhododendron</taxon>
    </lineage>
</organism>
<dbReference type="GO" id="GO:0044773">
    <property type="term" value="P:mitotic DNA damage checkpoint signaling"/>
    <property type="evidence" value="ECO:0007669"/>
    <property type="project" value="TreeGrafter"/>
</dbReference>
<dbReference type="EMBL" id="WJXA01000001">
    <property type="protein sequence ID" value="KAF7152320.1"/>
    <property type="molecule type" value="Genomic_DNA"/>
</dbReference>
<comment type="caution">
    <text evidence="2">The sequence shown here is derived from an EMBL/GenBank/DDBJ whole genome shotgun (WGS) entry which is preliminary data.</text>
</comment>
<accession>A0A834LTY0</accession>
<dbReference type="GO" id="GO:0005634">
    <property type="term" value="C:nucleus"/>
    <property type="evidence" value="ECO:0007669"/>
    <property type="project" value="TreeGrafter"/>
</dbReference>
<proteinExistence type="predicted"/>
<sequence>MDEFVLKRIKTQVQGHTSFYYSGLRERYFGSMISTSGEHIGRFVESFDDKNDMYVVSFFEGISLEDLIYDVKGMGPIQSNWWSWLRKTEGGRKIMQELLFQLLKAVDFCHKKNITHRDLKPCDIGGVRTVYGPAAFRHVIATIAGASNMTPNALHRVSRRDVGSCSEARRLTGDGVTGIHVRLIDFGSAVDAFSMQNLYPDGPSSAEQTFSYMPPEALFGNAWLQGPASARAKYESALQHVQ</sequence>
<dbReference type="GO" id="GO:0004674">
    <property type="term" value="F:protein serine/threonine kinase activity"/>
    <property type="evidence" value="ECO:0007669"/>
    <property type="project" value="TreeGrafter"/>
</dbReference>
<dbReference type="PANTHER" id="PTHR44167:SF30">
    <property type="entry name" value="PHOSPHORYLASE KINASE"/>
    <property type="match status" value="1"/>
</dbReference>
<dbReference type="InterPro" id="IPR011009">
    <property type="entry name" value="Kinase-like_dom_sf"/>
</dbReference>
<protein>
    <recommendedName>
        <fullName evidence="1">Protein kinase domain-containing protein</fullName>
    </recommendedName>
</protein>
<dbReference type="Pfam" id="PF00069">
    <property type="entry name" value="Pkinase"/>
    <property type="match status" value="1"/>
</dbReference>
<evidence type="ECO:0000259" key="1">
    <source>
        <dbReference type="PROSITE" id="PS50011"/>
    </source>
</evidence>
<dbReference type="PANTHER" id="PTHR44167">
    <property type="entry name" value="OVARIAN-SPECIFIC SERINE/THREONINE-PROTEIN KINASE LOK-RELATED"/>
    <property type="match status" value="1"/>
</dbReference>
<keyword evidence="3" id="KW-1185">Reference proteome</keyword>
<dbReference type="Proteomes" id="UP000626092">
    <property type="component" value="Unassembled WGS sequence"/>
</dbReference>